<evidence type="ECO:0000313" key="3">
    <source>
        <dbReference type="Proteomes" id="UP000886817"/>
    </source>
</evidence>
<protein>
    <submittedName>
        <fullName evidence="2">TIGR03936 family radical SAM-associated protein</fullName>
    </submittedName>
</protein>
<dbReference type="NCBIfam" id="TIGR03936">
    <property type="entry name" value="sam_1_link_chp"/>
    <property type="match status" value="1"/>
</dbReference>
<evidence type="ECO:0000259" key="1">
    <source>
        <dbReference type="Pfam" id="PF10105"/>
    </source>
</evidence>
<reference evidence="2" key="1">
    <citation type="journal article" date="2021" name="PeerJ">
        <title>Extensive microbial diversity within the chicken gut microbiome revealed by metagenomics and culture.</title>
        <authorList>
            <person name="Gilroy R."/>
            <person name="Ravi A."/>
            <person name="Getino M."/>
            <person name="Pursley I."/>
            <person name="Horton D.L."/>
            <person name="Alikhan N.F."/>
            <person name="Baker D."/>
            <person name="Gharbi K."/>
            <person name="Hall N."/>
            <person name="Watson M."/>
            <person name="Adriaenssens E.M."/>
            <person name="Foster-Nyarko E."/>
            <person name="Jarju S."/>
            <person name="Secka A."/>
            <person name="Antonio M."/>
            <person name="Oren A."/>
            <person name="Chaudhuri R.R."/>
            <person name="La Ragione R."/>
            <person name="Hildebrand F."/>
            <person name="Pallen M.J."/>
        </authorList>
    </citation>
    <scope>NUCLEOTIDE SEQUENCE</scope>
    <source>
        <strain evidence="2">ChiSjej1B19-8411</strain>
    </source>
</reference>
<dbReference type="Pfam" id="PF10105">
    <property type="entry name" value="DUF2344"/>
    <property type="match status" value="1"/>
</dbReference>
<evidence type="ECO:0000313" key="2">
    <source>
        <dbReference type="EMBL" id="HIX58321.1"/>
    </source>
</evidence>
<dbReference type="EMBL" id="DXEX01000034">
    <property type="protein sequence ID" value="HIX58321.1"/>
    <property type="molecule type" value="Genomic_DNA"/>
</dbReference>
<dbReference type="Proteomes" id="UP000886817">
    <property type="component" value="Unassembled WGS sequence"/>
</dbReference>
<sequence>MKVRIKFSKEGCMKYIGHLDTMRYFQKAIRRAGLPIAFTGGFSPHMILSFAAPLGVGITSSGEYFDMELTEELPTAQIRERLDQVMAEGVRVRSARKVPEGKAGNAMALMAAADYRVQFREGRTPDVPWQERILEFTAQDSIPVWKKTKKSEREVDIRPFIYDLHLEGDTICMRLASASSNYTKPELVMDTFLKWMGLEPDPLLYLVHREEIYTIREEENRPVFLSLEELGEEVE</sequence>
<organism evidence="2 3">
    <name type="scientific">Candidatus Blautia gallistercoris</name>
    <dbReference type="NCBI Taxonomy" id="2838490"/>
    <lineage>
        <taxon>Bacteria</taxon>
        <taxon>Bacillati</taxon>
        <taxon>Bacillota</taxon>
        <taxon>Clostridia</taxon>
        <taxon>Lachnospirales</taxon>
        <taxon>Lachnospiraceae</taxon>
        <taxon>Blautia</taxon>
    </lineage>
</organism>
<dbReference type="AlphaFoldDB" id="A0A9D1WFQ1"/>
<feature type="domain" description="DUF2344" evidence="1">
    <location>
        <begin position="2"/>
        <end position="185"/>
    </location>
</feature>
<name>A0A9D1WFQ1_9FIRM</name>
<reference evidence="2" key="2">
    <citation type="submission" date="2021-04" db="EMBL/GenBank/DDBJ databases">
        <authorList>
            <person name="Gilroy R."/>
        </authorList>
    </citation>
    <scope>NUCLEOTIDE SEQUENCE</scope>
    <source>
        <strain evidence="2">ChiSjej1B19-8411</strain>
    </source>
</reference>
<accession>A0A9D1WFQ1</accession>
<gene>
    <name evidence="2" type="ORF">IAA45_01190</name>
</gene>
<proteinExistence type="predicted"/>
<comment type="caution">
    <text evidence="2">The sequence shown here is derived from an EMBL/GenBank/DDBJ whole genome shotgun (WGS) entry which is preliminary data.</text>
</comment>
<dbReference type="InterPro" id="IPR018768">
    <property type="entry name" value="DUF2344"/>
</dbReference>